<dbReference type="RefSeq" id="WP_194133644.1">
    <property type="nucleotide sequence ID" value="NZ_JADFFK010000003.1"/>
</dbReference>
<organism evidence="1 2">
    <name type="scientific">Salipiger mangrovisoli</name>
    <dbReference type="NCBI Taxonomy" id="2865933"/>
    <lineage>
        <taxon>Bacteria</taxon>
        <taxon>Pseudomonadati</taxon>
        <taxon>Pseudomonadota</taxon>
        <taxon>Alphaproteobacteria</taxon>
        <taxon>Rhodobacterales</taxon>
        <taxon>Roseobacteraceae</taxon>
        <taxon>Salipiger</taxon>
    </lineage>
</organism>
<evidence type="ECO:0008006" key="3">
    <source>
        <dbReference type="Google" id="ProtNLM"/>
    </source>
</evidence>
<evidence type="ECO:0000313" key="1">
    <source>
        <dbReference type="EMBL" id="MBE9636318.1"/>
    </source>
</evidence>
<evidence type="ECO:0000313" key="2">
    <source>
        <dbReference type="Proteomes" id="UP000607796"/>
    </source>
</evidence>
<dbReference type="Proteomes" id="UP000607796">
    <property type="component" value="Unassembled WGS sequence"/>
</dbReference>
<name>A0ABR9WYH0_9RHOB</name>
<sequence length="90" mass="9628">MSAYVVSMISETRASLAAALDSGVSVVRLHPQDEIDTAGAQLLVAAVLEARAAGRRLSIELCREEAAGRLWCGLAFDLLPETVWLEEDAT</sequence>
<protein>
    <recommendedName>
        <fullName evidence="3">STAS domain-containing protein</fullName>
    </recommendedName>
</protein>
<comment type="caution">
    <text evidence="1">The sequence shown here is derived from an EMBL/GenBank/DDBJ whole genome shotgun (WGS) entry which is preliminary data.</text>
</comment>
<keyword evidence="2" id="KW-1185">Reference proteome</keyword>
<proteinExistence type="predicted"/>
<reference evidence="1 2" key="1">
    <citation type="journal article" date="2021" name="Int. J. Syst. Evol. Microbiol.">
        <title>Salipiger mangrovisoli sp. nov., isolated from mangrove soil and the proposal for the reclassification of Paraphaeobacter pallidus as Salipiger pallidus comb. nov.</title>
        <authorList>
            <person name="Du J."/>
            <person name="Liu Y."/>
            <person name="Pei T."/>
            <person name="Deng M.R."/>
            <person name="Zhu H."/>
        </authorList>
    </citation>
    <scope>NUCLEOTIDE SEQUENCE [LARGE SCALE GENOMIC DNA]</scope>
    <source>
        <strain evidence="1 2">6D45A</strain>
    </source>
</reference>
<accession>A0ABR9WYH0</accession>
<dbReference type="EMBL" id="JADFFK010000003">
    <property type="protein sequence ID" value="MBE9636318.1"/>
    <property type="molecule type" value="Genomic_DNA"/>
</dbReference>
<gene>
    <name evidence="1" type="ORF">IQ782_05665</name>
</gene>